<accession>A0A9X2WQD4</accession>
<dbReference type="AlphaFoldDB" id="A0A9X2WQD4"/>
<feature type="non-terminal residue" evidence="1">
    <location>
        <position position="1"/>
    </location>
</feature>
<evidence type="ECO:0000313" key="1">
    <source>
        <dbReference type="EMBL" id="MCT7943433.1"/>
    </source>
</evidence>
<organism evidence="1 2">
    <name type="scientific">Shewanella holmiensis</name>
    <dbReference type="NCBI Taxonomy" id="2952222"/>
    <lineage>
        <taxon>Bacteria</taxon>
        <taxon>Pseudomonadati</taxon>
        <taxon>Pseudomonadota</taxon>
        <taxon>Gammaproteobacteria</taxon>
        <taxon>Alteromonadales</taxon>
        <taxon>Shewanellaceae</taxon>
        <taxon>Shewanella</taxon>
    </lineage>
</organism>
<sequence length="141" mass="15546">EPAKALTLVKPGSWASDTFKKIVEQAKISEGDQAQFDALSQVISHSYKMRKQADYCQYGAKLYKAYLGLFDSLYQQDKSQFADGKAAGHLHLTTLLNDIGQFDKALAICQHAIAHQLSDGTITGFEGRIGRIEKAKLKAQP</sequence>
<dbReference type="Proteomes" id="UP001155546">
    <property type="component" value="Unassembled WGS sequence"/>
</dbReference>
<dbReference type="EMBL" id="JAMTCD010000031">
    <property type="protein sequence ID" value="MCT7943433.1"/>
    <property type="molecule type" value="Genomic_DNA"/>
</dbReference>
<proteinExistence type="predicted"/>
<name>A0A9X2WQD4_9GAMM</name>
<evidence type="ECO:0008006" key="3">
    <source>
        <dbReference type="Google" id="ProtNLM"/>
    </source>
</evidence>
<reference evidence="1" key="1">
    <citation type="journal article" date="2023" name="Int. J. Syst. Evol. Microbiol.">
        <title>&lt;i&gt;Shewanella septentrionalis&lt;/i&gt; sp. nov. and &lt;i&gt;Shewanella holmiensis&lt;/i&gt; sp. nov., isolated from Baltic Sea water and sediments.</title>
        <authorList>
            <person name="Martin-Rodriguez A.J."/>
            <person name="Thorell K."/>
            <person name="Joffre E."/>
            <person name="Jensie-Markopoulos S."/>
            <person name="Moore E.R.B."/>
            <person name="Sjoling A."/>
        </authorList>
    </citation>
    <scope>NUCLEOTIDE SEQUENCE</scope>
    <source>
        <strain evidence="1">SP1S2-7</strain>
    </source>
</reference>
<keyword evidence="2" id="KW-1185">Reference proteome</keyword>
<protein>
    <recommendedName>
        <fullName evidence="3">Tetratricopeptide repeat protein</fullName>
    </recommendedName>
</protein>
<gene>
    <name evidence="1" type="ORF">NE535_16865</name>
</gene>
<evidence type="ECO:0000313" key="2">
    <source>
        <dbReference type="Proteomes" id="UP001155546"/>
    </source>
</evidence>
<comment type="caution">
    <text evidence="1">The sequence shown here is derived from an EMBL/GenBank/DDBJ whole genome shotgun (WGS) entry which is preliminary data.</text>
</comment>